<sequence>MKKFAIEFKWAVIFIITSLAWTIFEKQMGWHDGKIEMQQIYTMLFGIVAIILYVLALLDKKKNFFNGIMDWKQGFLSGSILSLFVALMIPLTQYITFTVISPEYFDKLIALTVANKKMTLEAAQNYFNINNYIYSSTFSALSSGIVTAAIVSLFTKSKKV</sequence>
<keyword evidence="1" id="KW-0472">Membrane</keyword>
<proteinExistence type="predicted"/>
<name>A0ABW5YK40_9FLAO</name>
<evidence type="ECO:0000256" key="1">
    <source>
        <dbReference type="SAM" id="Phobius"/>
    </source>
</evidence>
<feature type="transmembrane region" description="Helical" evidence="1">
    <location>
        <begin position="79"/>
        <end position="100"/>
    </location>
</feature>
<keyword evidence="1" id="KW-1133">Transmembrane helix</keyword>
<keyword evidence="1" id="KW-0812">Transmembrane</keyword>
<feature type="transmembrane region" description="Helical" evidence="1">
    <location>
        <begin position="132"/>
        <end position="154"/>
    </location>
</feature>
<dbReference type="Pfam" id="PF13858">
    <property type="entry name" value="DUF4199"/>
    <property type="match status" value="1"/>
</dbReference>
<comment type="caution">
    <text evidence="2">The sequence shown here is derived from an EMBL/GenBank/DDBJ whole genome shotgun (WGS) entry which is preliminary data.</text>
</comment>
<reference evidence="3" key="1">
    <citation type="journal article" date="2019" name="Int. J. Syst. Evol. Microbiol.">
        <title>The Global Catalogue of Microorganisms (GCM) 10K type strain sequencing project: providing services to taxonomists for standard genome sequencing and annotation.</title>
        <authorList>
            <consortium name="The Broad Institute Genomics Platform"/>
            <consortium name="The Broad Institute Genome Sequencing Center for Infectious Disease"/>
            <person name="Wu L."/>
            <person name="Ma J."/>
        </authorList>
    </citation>
    <scope>NUCLEOTIDE SEQUENCE [LARGE SCALE GENOMIC DNA]</scope>
    <source>
        <strain evidence="3">KCTC 22671</strain>
    </source>
</reference>
<dbReference type="InterPro" id="IPR025250">
    <property type="entry name" value="DUF4199"/>
</dbReference>
<organism evidence="2 3">
    <name type="scientific">Flavobacterium chuncheonense</name>
    <dbReference type="NCBI Taxonomy" id="2026653"/>
    <lineage>
        <taxon>Bacteria</taxon>
        <taxon>Pseudomonadati</taxon>
        <taxon>Bacteroidota</taxon>
        <taxon>Flavobacteriia</taxon>
        <taxon>Flavobacteriales</taxon>
        <taxon>Flavobacteriaceae</taxon>
        <taxon>Flavobacterium</taxon>
    </lineage>
</organism>
<evidence type="ECO:0000313" key="2">
    <source>
        <dbReference type="EMBL" id="MFD2891338.1"/>
    </source>
</evidence>
<accession>A0ABW5YK40</accession>
<dbReference type="Proteomes" id="UP001597534">
    <property type="component" value="Unassembled WGS sequence"/>
</dbReference>
<keyword evidence="3" id="KW-1185">Reference proteome</keyword>
<feature type="transmembrane region" description="Helical" evidence="1">
    <location>
        <begin position="40"/>
        <end position="58"/>
    </location>
</feature>
<dbReference type="EMBL" id="JBHUPC010000012">
    <property type="protein sequence ID" value="MFD2891338.1"/>
    <property type="molecule type" value="Genomic_DNA"/>
</dbReference>
<protein>
    <submittedName>
        <fullName evidence="2">DUF4199 domain-containing protein</fullName>
    </submittedName>
</protein>
<gene>
    <name evidence="2" type="ORF">ACFS5J_04845</name>
</gene>
<evidence type="ECO:0000313" key="3">
    <source>
        <dbReference type="Proteomes" id="UP001597534"/>
    </source>
</evidence>
<feature type="transmembrane region" description="Helical" evidence="1">
    <location>
        <begin position="7"/>
        <end position="24"/>
    </location>
</feature>
<dbReference type="RefSeq" id="WP_379810911.1">
    <property type="nucleotide sequence ID" value="NZ_JBHUPC010000012.1"/>
</dbReference>